<dbReference type="EMBL" id="GBXM01066100">
    <property type="protein sequence ID" value="JAH42477.1"/>
    <property type="molecule type" value="Transcribed_RNA"/>
</dbReference>
<proteinExistence type="predicted"/>
<reference evidence="1" key="2">
    <citation type="journal article" date="2015" name="Fish Shellfish Immunol.">
        <title>Early steps in the European eel (Anguilla anguilla)-Vibrio vulnificus interaction in the gills: Role of the RtxA13 toxin.</title>
        <authorList>
            <person name="Callol A."/>
            <person name="Pajuelo D."/>
            <person name="Ebbesson L."/>
            <person name="Teles M."/>
            <person name="MacKenzie S."/>
            <person name="Amaro C."/>
        </authorList>
    </citation>
    <scope>NUCLEOTIDE SEQUENCE</scope>
</reference>
<dbReference type="AlphaFoldDB" id="A0A0E9SML6"/>
<reference evidence="1" key="1">
    <citation type="submission" date="2014-11" db="EMBL/GenBank/DDBJ databases">
        <authorList>
            <person name="Amaro Gonzalez C."/>
        </authorList>
    </citation>
    <scope>NUCLEOTIDE SEQUENCE</scope>
</reference>
<name>A0A0E9SML6_ANGAN</name>
<sequence>MHSSLFEAERLPCISQCKEGGKYFVNIQLFT</sequence>
<accession>A0A0E9SML6</accession>
<organism evidence="1">
    <name type="scientific">Anguilla anguilla</name>
    <name type="common">European freshwater eel</name>
    <name type="synonym">Muraena anguilla</name>
    <dbReference type="NCBI Taxonomy" id="7936"/>
    <lineage>
        <taxon>Eukaryota</taxon>
        <taxon>Metazoa</taxon>
        <taxon>Chordata</taxon>
        <taxon>Craniata</taxon>
        <taxon>Vertebrata</taxon>
        <taxon>Euteleostomi</taxon>
        <taxon>Actinopterygii</taxon>
        <taxon>Neopterygii</taxon>
        <taxon>Teleostei</taxon>
        <taxon>Anguilliformes</taxon>
        <taxon>Anguillidae</taxon>
        <taxon>Anguilla</taxon>
    </lineage>
</organism>
<protein>
    <submittedName>
        <fullName evidence="1">Uncharacterized protein</fullName>
    </submittedName>
</protein>
<evidence type="ECO:0000313" key="1">
    <source>
        <dbReference type="EMBL" id="JAH42477.1"/>
    </source>
</evidence>